<accession>M0NCJ9</accession>
<organism evidence="1 2">
    <name type="scientific">Halococcus salifodinae DSM 8989</name>
    <dbReference type="NCBI Taxonomy" id="1227456"/>
    <lineage>
        <taxon>Archaea</taxon>
        <taxon>Methanobacteriati</taxon>
        <taxon>Methanobacteriota</taxon>
        <taxon>Stenosarchaea group</taxon>
        <taxon>Halobacteria</taxon>
        <taxon>Halobacteriales</taxon>
        <taxon>Halococcaceae</taxon>
        <taxon>Halococcus</taxon>
    </lineage>
</organism>
<evidence type="ECO:0008006" key="3">
    <source>
        <dbReference type="Google" id="ProtNLM"/>
    </source>
</evidence>
<keyword evidence="2" id="KW-1185">Reference proteome</keyword>
<evidence type="ECO:0000313" key="2">
    <source>
        <dbReference type="Proteomes" id="UP000011625"/>
    </source>
</evidence>
<dbReference type="Proteomes" id="UP000011625">
    <property type="component" value="Unassembled WGS sequence"/>
</dbReference>
<dbReference type="Gene3D" id="3.30.390.10">
    <property type="entry name" value="Enolase-like, N-terminal domain"/>
    <property type="match status" value="1"/>
</dbReference>
<dbReference type="STRING" id="1227456.C450_04703"/>
<protein>
    <recommendedName>
        <fullName evidence="3">Enolase</fullName>
    </recommendedName>
</protein>
<dbReference type="AlphaFoldDB" id="M0NCJ9"/>
<dbReference type="Gene3D" id="3.20.20.120">
    <property type="entry name" value="Enolase-like C-terminal domain"/>
    <property type="match status" value="1"/>
</dbReference>
<gene>
    <name evidence="1" type="ORF">C450_04703</name>
</gene>
<dbReference type="InterPro" id="IPR029017">
    <property type="entry name" value="Enolase-like_N"/>
</dbReference>
<name>M0NCJ9_9EURY</name>
<dbReference type="InterPro" id="IPR036849">
    <property type="entry name" value="Enolase-like_C_sf"/>
</dbReference>
<evidence type="ECO:0000313" key="1">
    <source>
        <dbReference type="EMBL" id="EMA54824.1"/>
    </source>
</evidence>
<reference evidence="1 2" key="1">
    <citation type="journal article" date="2014" name="PLoS Genet.">
        <title>Phylogenetically driven sequencing of extremely halophilic archaea reveals strategies for static and dynamic osmo-response.</title>
        <authorList>
            <person name="Becker E.A."/>
            <person name="Seitzer P.M."/>
            <person name="Tritt A."/>
            <person name="Larsen D."/>
            <person name="Krusor M."/>
            <person name="Yao A.I."/>
            <person name="Wu D."/>
            <person name="Madern D."/>
            <person name="Eisen J.A."/>
            <person name="Darling A.E."/>
            <person name="Facciotti M.T."/>
        </authorList>
    </citation>
    <scope>NUCLEOTIDE SEQUENCE [LARGE SCALE GENOMIC DNA]</scope>
    <source>
        <strain evidence="1 2">DSM 8989</strain>
    </source>
</reference>
<comment type="caution">
    <text evidence="1">The sequence shown here is derived from an EMBL/GenBank/DDBJ whole genome shotgun (WGS) entry which is preliminary data.</text>
</comment>
<sequence>MARTICMTLYQQLADLSLNIEEYDFRIEQSDTSSGFTRATTVVTLRGDGETGYGEDVATDTDVHHALVGNNPDFPLIDEFTHREFSTVIDSIDLHHGHNPPHEIFRNYRRWAFESAALDLALKQADTNLAAVLDYEYNPIRFVVSTRLGEPSTFDRIETLLQYNPDLEFKLDPTPDWSDRLINQLTDSGRVQILDLKGNAPRTSLAQPANPDLYQRIIDAFPDSILEDPVFTDETRPLFDGHEDRVSWDAQITGVESVESVPFQPEFLNIKPQRFGSVESLLDTIEYCKQNSIRPYGGGQFELDVGRKYLHELASLFYPEAPNDIAPRIYNKSEITGDLPRSPLSPPADSPGLS</sequence>
<dbReference type="EMBL" id="AOME01000022">
    <property type="protein sequence ID" value="EMA54824.1"/>
    <property type="molecule type" value="Genomic_DNA"/>
</dbReference>
<dbReference type="SUPFAM" id="SSF51604">
    <property type="entry name" value="Enolase C-terminal domain-like"/>
    <property type="match status" value="1"/>
</dbReference>
<proteinExistence type="predicted"/>